<keyword evidence="5 9" id="KW-0732">Signal</keyword>
<evidence type="ECO:0000313" key="11">
    <source>
        <dbReference type="Proteomes" id="UP000263232"/>
    </source>
</evidence>
<feature type="active site" description="Charge relay system" evidence="8">
    <location>
        <position position="198"/>
    </location>
</feature>
<evidence type="ECO:0000256" key="6">
    <source>
        <dbReference type="ARBA" id="ARBA00022801"/>
    </source>
</evidence>
<evidence type="ECO:0000256" key="2">
    <source>
        <dbReference type="ARBA" id="ARBA00008764"/>
    </source>
</evidence>
<comment type="subcellular location">
    <subcellularLocation>
        <location evidence="1">Secreted</location>
    </subcellularLocation>
</comment>
<dbReference type="Gene3D" id="2.40.10.10">
    <property type="entry name" value="Trypsin-like serine proteases"/>
    <property type="match status" value="2"/>
</dbReference>
<dbReference type="GO" id="GO:0006508">
    <property type="term" value="P:proteolysis"/>
    <property type="evidence" value="ECO:0007669"/>
    <property type="project" value="UniProtKB-KW"/>
</dbReference>
<evidence type="ECO:0000256" key="1">
    <source>
        <dbReference type="ARBA" id="ARBA00004613"/>
    </source>
</evidence>
<dbReference type="InterPro" id="IPR009003">
    <property type="entry name" value="Peptidase_S1_PA"/>
</dbReference>
<dbReference type="Proteomes" id="UP000263232">
    <property type="component" value="Chromosome"/>
</dbReference>
<dbReference type="Pfam" id="PF13365">
    <property type="entry name" value="Trypsin_2"/>
    <property type="match status" value="1"/>
</dbReference>
<comment type="similarity">
    <text evidence="2 9">Belongs to the peptidase S1B family.</text>
</comment>
<keyword evidence="7 9" id="KW-0720">Serine protease</keyword>
<feature type="active site" description="Charge relay system" evidence="8">
    <location>
        <position position="80"/>
    </location>
</feature>
<keyword evidence="4 9" id="KW-0645">Protease</keyword>
<gene>
    <name evidence="10" type="ORF">CL176_10075</name>
</gene>
<name>A0A347WMK7_9LACT</name>
<dbReference type="PANTHER" id="PTHR43019">
    <property type="entry name" value="SERINE ENDOPROTEASE DEGS"/>
    <property type="match status" value="1"/>
</dbReference>
<feature type="signal peptide" evidence="9">
    <location>
        <begin position="1"/>
        <end position="25"/>
    </location>
</feature>
<dbReference type="SUPFAM" id="SSF50494">
    <property type="entry name" value="Trypsin-like serine proteases"/>
    <property type="match status" value="1"/>
</dbReference>
<reference evidence="10 11" key="1">
    <citation type="submission" date="2017-09" db="EMBL/GenBank/DDBJ databases">
        <title>Complete genome sequence of Oxytococcus suis strain ZY16052.</title>
        <authorList>
            <person name="Li F."/>
        </authorList>
    </citation>
    <scope>NUCLEOTIDE SEQUENCE [LARGE SCALE GENOMIC DNA]</scope>
    <source>
        <strain evidence="10 11">ZY16052</strain>
    </source>
</reference>
<evidence type="ECO:0000256" key="7">
    <source>
        <dbReference type="ARBA" id="ARBA00022825"/>
    </source>
</evidence>
<dbReference type="GO" id="GO:0005576">
    <property type="term" value="C:extracellular region"/>
    <property type="evidence" value="ECO:0007669"/>
    <property type="project" value="UniProtKB-SubCell"/>
</dbReference>
<dbReference type="PANTHER" id="PTHR43019:SF23">
    <property type="entry name" value="PROTEASE DO-LIKE 5, CHLOROPLASTIC"/>
    <property type="match status" value="1"/>
</dbReference>
<dbReference type="OrthoDB" id="191045at2"/>
<dbReference type="RefSeq" id="WP_118991186.1">
    <property type="nucleotide sequence ID" value="NZ_CP023434.1"/>
</dbReference>
<evidence type="ECO:0000313" key="10">
    <source>
        <dbReference type="EMBL" id="AXY26314.1"/>
    </source>
</evidence>
<keyword evidence="11" id="KW-1185">Reference proteome</keyword>
<dbReference type="InterPro" id="IPR043504">
    <property type="entry name" value="Peptidase_S1_PA_chymotrypsin"/>
</dbReference>
<proteinExistence type="inferred from homology"/>
<evidence type="ECO:0000256" key="9">
    <source>
        <dbReference type="RuleBase" id="RU004296"/>
    </source>
</evidence>
<keyword evidence="3" id="KW-0964">Secreted</keyword>
<evidence type="ECO:0000256" key="3">
    <source>
        <dbReference type="ARBA" id="ARBA00022525"/>
    </source>
</evidence>
<dbReference type="EC" id="3.4.21.-" evidence="9"/>
<feature type="active site" description="Charge relay system" evidence="8">
    <location>
        <position position="118"/>
    </location>
</feature>
<dbReference type="KEGG" id="abae:CL176_10075"/>
<evidence type="ECO:0000256" key="8">
    <source>
        <dbReference type="PIRSR" id="PIRSR608256-1"/>
    </source>
</evidence>
<protein>
    <recommendedName>
        <fullName evidence="9">Serine protease</fullName>
        <ecNumber evidence="9">3.4.21.-</ecNumber>
    </recommendedName>
</protein>
<dbReference type="PRINTS" id="PR00839">
    <property type="entry name" value="V8PROTEASE"/>
</dbReference>
<evidence type="ECO:0000256" key="5">
    <source>
        <dbReference type="ARBA" id="ARBA00022729"/>
    </source>
</evidence>
<evidence type="ECO:0000256" key="4">
    <source>
        <dbReference type="ARBA" id="ARBA00022670"/>
    </source>
</evidence>
<dbReference type="GO" id="GO:0008236">
    <property type="term" value="F:serine-type peptidase activity"/>
    <property type="evidence" value="ECO:0007669"/>
    <property type="project" value="UniProtKB-KW"/>
</dbReference>
<organism evidence="10 11">
    <name type="scientific">Suicoccus acidiformans</name>
    <dbReference type="NCBI Taxonomy" id="2036206"/>
    <lineage>
        <taxon>Bacteria</taxon>
        <taxon>Bacillati</taxon>
        <taxon>Bacillota</taxon>
        <taxon>Bacilli</taxon>
        <taxon>Lactobacillales</taxon>
        <taxon>Aerococcaceae</taxon>
        <taxon>Suicoccus</taxon>
    </lineage>
</organism>
<dbReference type="InterPro" id="IPR008256">
    <property type="entry name" value="Peptidase_S1B"/>
</dbReference>
<dbReference type="AlphaFoldDB" id="A0A347WMK7"/>
<sequence>MDKILFISLVTYLVLSLSISPDTTASVHAATEQTTDQRKEITKDDQIYIQNIALVQEAGKDKDFGTGVRLNQDTILTNKHVVDAIDEQKLIVKLRDTSGEFQDYKVTEIHAAPEVHQDLALLKIEATAESNTEANTETFPLTSANSIKALKADDKVHIVGYPGDKDYGSLWRSDGDVHEVDAENGVIVFTAQIGGGNSGSPLFNEAGEIIGLVNETSDDPNDPLAFGFVFTDSLYQFIQKHL</sequence>
<feature type="chain" id="PRO_5039751375" description="Serine protease" evidence="9">
    <location>
        <begin position="26"/>
        <end position="242"/>
    </location>
</feature>
<accession>A0A347WMK7</accession>
<keyword evidence="6 9" id="KW-0378">Hydrolase</keyword>
<dbReference type="EMBL" id="CP023434">
    <property type="protein sequence ID" value="AXY26314.1"/>
    <property type="molecule type" value="Genomic_DNA"/>
</dbReference>